<dbReference type="InterPro" id="IPR036188">
    <property type="entry name" value="FAD/NAD-bd_sf"/>
</dbReference>
<evidence type="ECO:0000256" key="3">
    <source>
        <dbReference type="SAM" id="SignalP"/>
    </source>
</evidence>
<dbReference type="InterPro" id="IPR016156">
    <property type="entry name" value="FAD/NAD-linked_Rdtase_dimer_sf"/>
</dbReference>
<evidence type="ECO:0000259" key="6">
    <source>
        <dbReference type="Pfam" id="PF21706"/>
    </source>
</evidence>
<feature type="signal peptide" evidence="3">
    <location>
        <begin position="1"/>
        <end position="26"/>
    </location>
</feature>
<keyword evidence="1" id="KW-0285">Flavoprotein</keyword>
<keyword evidence="3" id="KW-0732">Signal</keyword>
<dbReference type="GO" id="GO:0016491">
    <property type="term" value="F:oxidoreductase activity"/>
    <property type="evidence" value="ECO:0007669"/>
    <property type="project" value="InterPro"/>
</dbReference>
<dbReference type="InterPro" id="IPR052541">
    <property type="entry name" value="SQRD"/>
</dbReference>
<dbReference type="PROSITE" id="PS51318">
    <property type="entry name" value="TAT"/>
    <property type="match status" value="1"/>
</dbReference>
<dbReference type="InterPro" id="IPR049386">
    <property type="entry name" value="FCSD_central"/>
</dbReference>
<dbReference type="Pfam" id="PF09242">
    <property type="entry name" value="FCSD-flav_bind"/>
    <property type="match status" value="1"/>
</dbReference>
<name>A0A7X2D602_9PROT</name>
<keyword evidence="2" id="KW-0274">FAD</keyword>
<dbReference type="Proteomes" id="UP000434582">
    <property type="component" value="Unassembled WGS sequence"/>
</dbReference>
<evidence type="ECO:0000259" key="4">
    <source>
        <dbReference type="Pfam" id="PF07992"/>
    </source>
</evidence>
<sequence length="436" mass="46426">MSPNSLILSRRRLLAGAAATTGLALAAPVVRAQPARHRVVILGGGIGGTTAAKYIALTNPGVSVTLIDRDRTYYTCPRSNDVIVGVHDMRTITFTHDAVMSRYGVTGVFGEIVGVDRDRRQVAMADGTRVPYDRLIVSPGVDLVYDSVWGYSEEVADTVMPHGWHAGRQTELLRDQLKAVPQGGRVIIVAPPNPYRCPPGPYERASMMAEWMQHHNPTGKVLILDPKNAFTKDGPFKAGWERLYGFGTDKAVLEWIPAAEGGLVSAVEPGTMTVEAAGGRIRGDLVNVIPAMRAGRLAGTLGLTNGDGWCPVDQSTFRSDLAEDTHVIGDACIAGAMPKSGYAANSQAKLVAHVIRAELAGEPLPVPTFANACYSLVGESYGVSIASIYEVDPAGEIVNVAGSGGVSPVDDAPNRPVLEAVYQKNWHRTFAADVFS</sequence>
<proteinExistence type="predicted"/>
<evidence type="ECO:0000259" key="5">
    <source>
        <dbReference type="Pfam" id="PF09242"/>
    </source>
</evidence>
<comment type="caution">
    <text evidence="7">The sequence shown here is derived from an EMBL/GenBank/DDBJ whole genome shotgun (WGS) entry which is preliminary data.</text>
</comment>
<dbReference type="Pfam" id="PF21706">
    <property type="entry name" value="FCSD_central"/>
    <property type="match status" value="1"/>
</dbReference>
<feature type="domain" description="Sulfide dehydrogenase [flavocytochrome c] flavoprotein chain central" evidence="6">
    <location>
        <begin position="170"/>
        <end position="290"/>
    </location>
</feature>
<dbReference type="RefSeq" id="WP_153345638.1">
    <property type="nucleotide sequence ID" value="NZ_WIVE01000056.1"/>
</dbReference>
<evidence type="ECO:0000256" key="1">
    <source>
        <dbReference type="ARBA" id="ARBA00022630"/>
    </source>
</evidence>
<feature type="domain" description="Flavocytochrome c sulphide dehydrogenase flavin-binding" evidence="5">
    <location>
        <begin position="366"/>
        <end position="435"/>
    </location>
</feature>
<reference evidence="7 8" key="1">
    <citation type="submission" date="2019-10" db="EMBL/GenBank/DDBJ databases">
        <title>Draft whole-genome sequence of the purple nonsulfur photosynthetic bacterium Roseospira navarrensis DSM 15114.</title>
        <authorList>
            <person name="Kyndt J.A."/>
            <person name="Meyer T.E."/>
        </authorList>
    </citation>
    <scope>NUCLEOTIDE SEQUENCE [LARGE SCALE GENOMIC DNA]</scope>
    <source>
        <strain evidence="7 8">DSM 15114</strain>
    </source>
</reference>
<dbReference type="GO" id="GO:0050660">
    <property type="term" value="F:flavin adenine dinucleotide binding"/>
    <property type="evidence" value="ECO:0007669"/>
    <property type="project" value="InterPro"/>
</dbReference>
<evidence type="ECO:0000256" key="2">
    <source>
        <dbReference type="ARBA" id="ARBA00022827"/>
    </source>
</evidence>
<dbReference type="SUPFAM" id="SSF55424">
    <property type="entry name" value="FAD/NAD-linked reductases, dimerisation (C-terminal) domain"/>
    <property type="match status" value="1"/>
</dbReference>
<dbReference type="InterPro" id="IPR006311">
    <property type="entry name" value="TAT_signal"/>
</dbReference>
<evidence type="ECO:0000313" key="7">
    <source>
        <dbReference type="EMBL" id="MQX37795.1"/>
    </source>
</evidence>
<dbReference type="OrthoDB" id="9802771at2"/>
<dbReference type="Pfam" id="PF07992">
    <property type="entry name" value="Pyr_redox_2"/>
    <property type="match status" value="1"/>
</dbReference>
<dbReference type="EMBL" id="WIVE01000056">
    <property type="protein sequence ID" value="MQX37795.1"/>
    <property type="molecule type" value="Genomic_DNA"/>
</dbReference>
<dbReference type="InterPro" id="IPR037092">
    <property type="entry name" value="FlavoCytC_S_DH_flav-bd_sf"/>
</dbReference>
<keyword evidence="8" id="KW-1185">Reference proteome</keyword>
<dbReference type="AlphaFoldDB" id="A0A7X2D602"/>
<feature type="domain" description="FAD/NAD(P)-binding" evidence="4">
    <location>
        <begin position="38"/>
        <end position="141"/>
    </location>
</feature>
<gene>
    <name evidence="7" type="ORF">GHC57_14840</name>
</gene>
<dbReference type="SUPFAM" id="SSF51905">
    <property type="entry name" value="FAD/NAD(P)-binding domain"/>
    <property type="match status" value="2"/>
</dbReference>
<feature type="chain" id="PRO_5030785934" evidence="3">
    <location>
        <begin position="27"/>
        <end position="436"/>
    </location>
</feature>
<dbReference type="Gene3D" id="3.90.760.10">
    <property type="entry name" value="Flavocytochrome c sulphide dehydrogenase, flavin-binding domain"/>
    <property type="match status" value="1"/>
</dbReference>
<organism evidence="7 8">
    <name type="scientific">Roseospira navarrensis</name>
    <dbReference type="NCBI Taxonomy" id="140058"/>
    <lineage>
        <taxon>Bacteria</taxon>
        <taxon>Pseudomonadati</taxon>
        <taxon>Pseudomonadota</taxon>
        <taxon>Alphaproteobacteria</taxon>
        <taxon>Rhodospirillales</taxon>
        <taxon>Rhodospirillaceae</taxon>
        <taxon>Roseospira</taxon>
    </lineage>
</organism>
<dbReference type="PANTHER" id="PTHR43755:SF1">
    <property type="entry name" value="FAD-DEPENDENT PYRIDINE NUCLEOTIDE-DISULPHIDE OXIDOREDUCTASE"/>
    <property type="match status" value="1"/>
</dbReference>
<dbReference type="Gene3D" id="3.50.50.60">
    <property type="entry name" value="FAD/NAD(P)-binding domain"/>
    <property type="match status" value="2"/>
</dbReference>
<protein>
    <submittedName>
        <fullName evidence="7">Flavocytochrome c sulfide dehydrogenase flavin-binding protein</fullName>
    </submittedName>
</protein>
<dbReference type="PANTHER" id="PTHR43755">
    <property type="match status" value="1"/>
</dbReference>
<accession>A0A7X2D602</accession>
<evidence type="ECO:0000313" key="8">
    <source>
        <dbReference type="Proteomes" id="UP000434582"/>
    </source>
</evidence>
<dbReference type="InterPro" id="IPR023753">
    <property type="entry name" value="FAD/NAD-binding_dom"/>
</dbReference>
<dbReference type="InterPro" id="IPR015323">
    <property type="entry name" value="FlavoCytC_S_DH_flav-bd"/>
</dbReference>